<organism evidence="2 3">
    <name type="scientific">Rhizobium herbae</name>
    <dbReference type="NCBI Taxonomy" id="508661"/>
    <lineage>
        <taxon>Bacteria</taxon>
        <taxon>Pseudomonadati</taxon>
        <taxon>Pseudomonadota</taxon>
        <taxon>Alphaproteobacteria</taxon>
        <taxon>Hyphomicrobiales</taxon>
        <taxon>Rhizobiaceae</taxon>
        <taxon>Rhizobium/Agrobacterium group</taxon>
        <taxon>Rhizobium</taxon>
    </lineage>
</organism>
<dbReference type="InterPro" id="IPR016181">
    <property type="entry name" value="Acyl_CoA_acyltransferase"/>
</dbReference>
<dbReference type="Pfam" id="PF13302">
    <property type="entry name" value="Acetyltransf_3"/>
    <property type="match status" value="1"/>
</dbReference>
<name>A0ABS4EGP9_9HYPH</name>
<accession>A0ABS4EGP9</accession>
<dbReference type="RefSeq" id="WP_209847534.1">
    <property type="nucleotide sequence ID" value="NZ_JAGGJV010000001.1"/>
</dbReference>
<gene>
    <name evidence="2" type="ORF">J2Z75_000598</name>
</gene>
<dbReference type="SUPFAM" id="SSF55729">
    <property type="entry name" value="Acyl-CoA N-acyltransferases (Nat)"/>
    <property type="match status" value="1"/>
</dbReference>
<dbReference type="PROSITE" id="PS51186">
    <property type="entry name" value="GNAT"/>
    <property type="match status" value="1"/>
</dbReference>
<dbReference type="PANTHER" id="PTHR39173:SF1">
    <property type="entry name" value="ACETYLTRANSFERASE"/>
    <property type="match status" value="1"/>
</dbReference>
<evidence type="ECO:0000313" key="2">
    <source>
        <dbReference type="EMBL" id="MBP1857118.1"/>
    </source>
</evidence>
<protein>
    <submittedName>
        <fullName evidence="2">Acetyltransferase</fullName>
    </submittedName>
</protein>
<dbReference type="Gene3D" id="3.40.630.30">
    <property type="match status" value="1"/>
</dbReference>
<dbReference type="PANTHER" id="PTHR39173">
    <property type="entry name" value="ACETYLTRANSFERASE"/>
    <property type="match status" value="1"/>
</dbReference>
<reference evidence="2 3" key="1">
    <citation type="submission" date="2021-03" db="EMBL/GenBank/DDBJ databases">
        <title>Genomic Encyclopedia of Type Strains, Phase IV (KMG-IV): sequencing the most valuable type-strain genomes for metagenomic binning, comparative biology and taxonomic classification.</title>
        <authorList>
            <person name="Goeker M."/>
        </authorList>
    </citation>
    <scope>NUCLEOTIDE SEQUENCE [LARGE SCALE GENOMIC DNA]</scope>
    <source>
        <strain evidence="2 3">DSM 26427</strain>
    </source>
</reference>
<sequence length="198" mass="21929">MISAGETATALTLVEPDLENLQGFEAALAAGWSPDPRRAGDRDYIESLHMTLGQNRAAFLVDLTKPGDTLPRPDGTGGHRLRSLQFWIWDGEFCGNVNLRFQPGTIELPPRVSGHIGYSVVPWKQGKGYATMALKRVLDVARDQSLGQVVILCDEHNHASRRVIERNGGILFETAPHASDRPDRLKLHFRISLDADPR</sequence>
<proteinExistence type="predicted"/>
<evidence type="ECO:0000313" key="3">
    <source>
        <dbReference type="Proteomes" id="UP000823786"/>
    </source>
</evidence>
<keyword evidence="3" id="KW-1185">Reference proteome</keyword>
<feature type="domain" description="N-acetyltransferase" evidence="1">
    <location>
        <begin position="11"/>
        <end position="196"/>
    </location>
</feature>
<dbReference type="Proteomes" id="UP000823786">
    <property type="component" value="Unassembled WGS sequence"/>
</dbReference>
<evidence type="ECO:0000259" key="1">
    <source>
        <dbReference type="PROSITE" id="PS51186"/>
    </source>
</evidence>
<comment type="caution">
    <text evidence="2">The sequence shown here is derived from an EMBL/GenBank/DDBJ whole genome shotgun (WGS) entry which is preliminary data.</text>
</comment>
<dbReference type="InterPro" id="IPR000182">
    <property type="entry name" value="GNAT_dom"/>
</dbReference>
<dbReference type="EMBL" id="JAGGJV010000001">
    <property type="protein sequence ID" value="MBP1857118.1"/>
    <property type="molecule type" value="Genomic_DNA"/>
</dbReference>